<dbReference type="Gene3D" id="1.10.390.10">
    <property type="entry name" value="Neutral Protease Domain 2"/>
    <property type="match status" value="2"/>
</dbReference>
<dbReference type="Pfam" id="PF11838">
    <property type="entry name" value="ERAP1_C"/>
    <property type="match status" value="1"/>
</dbReference>
<dbReference type="PRINTS" id="PR00756">
    <property type="entry name" value="ALADIPTASE"/>
</dbReference>
<dbReference type="InterPro" id="IPR034016">
    <property type="entry name" value="M1_APN-typ"/>
</dbReference>
<reference evidence="17" key="1">
    <citation type="submission" date="2012-12" db="EMBL/GenBank/DDBJ databases">
        <authorList>
            <person name="Hellsten U."/>
            <person name="Grimwood J."/>
            <person name="Chapman J.A."/>
            <person name="Shapiro H."/>
            <person name="Aerts A."/>
            <person name="Otillar R.P."/>
            <person name="Terry A.Y."/>
            <person name="Boore J.L."/>
            <person name="Simakov O."/>
            <person name="Marletaz F."/>
            <person name="Cho S.-J."/>
            <person name="Edsinger-Gonzales E."/>
            <person name="Havlak P."/>
            <person name="Kuo D.-H."/>
            <person name="Larsson T."/>
            <person name="Lv J."/>
            <person name="Arendt D."/>
            <person name="Savage R."/>
            <person name="Osoegawa K."/>
            <person name="de Jong P."/>
            <person name="Lindberg D.R."/>
            <person name="Seaver E.C."/>
            <person name="Weisblat D.A."/>
            <person name="Putnam N.H."/>
            <person name="Grigoriev I.V."/>
            <person name="Rokhsar D.S."/>
        </authorList>
    </citation>
    <scope>NUCLEOTIDE SEQUENCE</scope>
    <source>
        <strain evidence="17">I ESC-2004</strain>
    </source>
</reference>
<name>R7UPP0_CAPTE</name>
<dbReference type="Pfam" id="PF01433">
    <property type="entry name" value="Peptidase_M1"/>
    <property type="match status" value="1"/>
</dbReference>
<proteinExistence type="inferred from homology"/>
<evidence type="ECO:0000256" key="7">
    <source>
        <dbReference type="PIRSR" id="PIRSR634016-1"/>
    </source>
</evidence>
<dbReference type="GO" id="GO:0005615">
    <property type="term" value="C:extracellular space"/>
    <property type="evidence" value="ECO:0007669"/>
    <property type="project" value="TreeGrafter"/>
</dbReference>
<protein>
    <recommendedName>
        <fullName evidence="10">Aminopeptidase</fullName>
        <ecNumber evidence="10">3.4.11.-</ecNumber>
    </recommendedName>
</protein>
<dbReference type="CDD" id="cd09601">
    <property type="entry name" value="M1_APN-Q_like"/>
    <property type="match status" value="1"/>
</dbReference>
<evidence type="ECO:0000256" key="8">
    <source>
        <dbReference type="PIRSR" id="PIRSR634016-3"/>
    </source>
</evidence>
<dbReference type="GO" id="GO:0070006">
    <property type="term" value="F:metalloaminopeptidase activity"/>
    <property type="evidence" value="ECO:0007669"/>
    <property type="project" value="TreeGrafter"/>
</dbReference>
<feature type="site" description="Transition state stabilizer" evidence="9">
    <location>
        <position position="440"/>
    </location>
</feature>
<dbReference type="Gene3D" id="2.60.40.1730">
    <property type="entry name" value="tricorn interacting facor f3 domain"/>
    <property type="match status" value="1"/>
</dbReference>
<organism evidence="15">
    <name type="scientific">Capitella teleta</name>
    <name type="common">Polychaete worm</name>
    <dbReference type="NCBI Taxonomy" id="283909"/>
    <lineage>
        <taxon>Eukaryota</taxon>
        <taxon>Metazoa</taxon>
        <taxon>Spiralia</taxon>
        <taxon>Lophotrochozoa</taxon>
        <taxon>Annelida</taxon>
        <taxon>Polychaeta</taxon>
        <taxon>Sedentaria</taxon>
        <taxon>Scolecida</taxon>
        <taxon>Capitellidae</taxon>
        <taxon>Capitella</taxon>
    </lineage>
</organism>
<keyword evidence="11" id="KW-0732">Signal</keyword>
<comment type="similarity">
    <text evidence="1 10">Belongs to the peptidase M1 family.</text>
</comment>
<evidence type="ECO:0000313" key="16">
    <source>
        <dbReference type="EnsemblMetazoa" id="CapteP195045"/>
    </source>
</evidence>
<keyword evidence="17" id="KW-1185">Reference proteome</keyword>
<dbReference type="GO" id="GO:0042277">
    <property type="term" value="F:peptide binding"/>
    <property type="evidence" value="ECO:0007669"/>
    <property type="project" value="TreeGrafter"/>
</dbReference>
<evidence type="ECO:0000256" key="3">
    <source>
        <dbReference type="ARBA" id="ARBA00022723"/>
    </source>
</evidence>
<evidence type="ECO:0000313" key="17">
    <source>
        <dbReference type="Proteomes" id="UP000014760"/>
    </source>
</evidence>
<evidence type="ECO:0000256" key="11">
    <source>
        <dbReference type="SAM" id="SignalP"/>
    </source>
</evidence>
<evidence type="ECO:0000256" key="10">
    <source>
        <dbReference type="RuleBase" id="RU364040"/>
    </source>
</evidence>
<dbReference type="InterPro" id="IPR024571">
    <property type="entry name" value="ERAP1-like_C_dom"/>
</dbReference>
<evidence type="ECO:0000256" key="4">
    <source>
        <dbReference type="ARBA" id="ARBA00022801"/>
    </source>
</evidence>
<dbReference type="GO" id="GO:0006508">
    <property type="term" value="P:proteolysis"/>
    <property type="evidence" value="ECO:0007669"/>
    <property type="project" value="UniProtKB-KW"/>
</dbReference>
<reference evidence="16" key="3">
    <citation type="submission" date="2015-06" db="UniProtKB">
        <authorList>
            <consortium name="EnsemblMetazoa"/>
        </authorList>
    </citation>
    <scope>IDENTIFICATION</scope>
</reference>
<feature type="active site" description="Proton acceptor" evidence="7">
    <location>
        <position position="357"/>
    </location>
</feature>
<dbReference type="EMBL" id="AMQN01007660">
    <property type="status" value="NOT_ANNOTATED_CDS"/>
    <property type="molecule type" value="Genomic_DNA"/>
</dbReference>
<dbReference type="OMA" id="YQLEMHF"/>
<dbReference type="EnsemblMetazoa" id="CapteT195045">
    <property type="protein sequence ID" value="CapteP195045"/>
    <property type="gene ID" value="CapteG195045"/>
</dbReference>
<dbReference type="Proteomes" id="UP000014760">
    <property type="component" value="Unassembled WGS sequence"/>
</dbReference>
<dbReference type="OrthoDB" id="10031169at2759"/>
<dbReference type="GO" id="GO:0043171">
    <property type="term" value="P:peptide catabolic process"/>
    <property type="evidence" value="ECO:0007669"/>
    <property type="project" value="TreeGrafter"/>
</dbReference>
<dbReference type="InterPro" id="IPR014782">
    <property type="entry name" value="Peptidase_M1_dom"/>
</dbReference>
<dbReference type="SUPFAM" id="SSF63737">
    <property type="entry name" value="Leukotriene A4 hydrolase N-terminal domain"/>
    <property type="match status" value="1"/>
</dbReference>
<dbReference type="GO" id="GO:0005737">
    <property type="term" value="C:cytoplasm"/>
    <property type="evidence" value="ECO:0007669"/>
    <property type="project" value="TreeGrafter"/>
</dbReference>
<evidence type="ECO:0000259" key="12">
    <source>
        <dbReference type="Pfam" id="PF01433"/>
    </source>
</evidence>
<dbReference type="InterPro" id="IPR050344">
    <property type="entry name" value="Peptidase_M1_aminopeptidases"/>
</dbReference>
<keyword evidence="2 10" id="KW-0645">Protease</keyword>
<keyword evidence="5 8" id="KW-0862">Zinc</keyword>
<evidence type="ECO:0000256" key="5">
    <source>
        <dbReference type="ARBA" id="ARBA00022833"/>
    </source>
</evidence>
<dbReference type="STRING" id="283909.R7UPP0"/>
<feature type="domain" description="Aminopeptidase N-like N-terminal" evidence="14">
    <location>
        <begin position="57"/>
        <end position="250"/>
    </location>
</feature>
<dbReference type="InterPro" id="IPR045357">
    <property type="entry name" value="Aminopeptidase_N-like_N"/>
</dbReference>
<evidence type="ECO:0000256" key="6">
    <source>
        <dbReference type="ARBA" id="ARBA00023049"/>
    </source>
</evidence>
<dbReference type="EC" id="3.4.11.-" evidence="10"/>
<evidence type="ECO:0000256" key="9">
    <source>
        <dbReference type="PIRSR" id="PIRSR634016-4"/>
    </source>
</evidence>
<evidence type="ECO:0000256" key="1">
    <source>
        <dbReference type="ARBA" id="ARBA00010136"/>
    </source>
</evidence>
<feature type="domain" description="ERAP1-like C-terminal" evidence="13">
    <location>
        <begin position="572"/>
        <end position="884"/>
    </location>
</feature>
<dbReference type="GO" id="GO:0008270">
    <property type="term" value="F:zinc ion binding"/>
    <property type="evidence" value="ECO:0007669"/>
    <property type="project" value="UniProtKB-UniRule"/>
</dbReference>
<dbReference type="PANTHER" id="PTHR11533">
    <property type="entry name" value="PROTEASE M1 ZINC METALLOPROTEASE"/>
    <property type="match status" value="1"/>
</dbReference>
<dbReference type="SUPFAM" id="SSF55486">
    <property type="entry name" value="Metalloproteases ('zincins'), catalytic domain"/>
    <property type="match status" value="1"/>
</dbReference>
<feature type="binding site" evidence="8">
    <location>
        <position position="360"/>
    </location>
    <ligand>
        <name>Zn(2+)</name>
        <dbReference type="ChEBI" id="CHEBI:29105"/>
        <note>catalytic</note>
    </ligand>
</feature>
<dbReference type="Gene3D" id="1.25.50.20">
    <property type="match status" value="1"/>
</dbReference>
<accession>R7UPP0</accession>
<comment type="cofactor">
    <cofactor evidence="8 10">
        <name>Zn(2+)</name>
        <dbReference type="ChEBI" id="CHEBI:29105"/>
    </cofactor>
    <text evidence="8 10">Binds 1 zinc ion per subunit.</text>
</comment>
<evidence type="ECO:0000313" key="15">
    <source>
        <dbReference type="EMBL" id="ELU05917.1"/>
    </source>
</evidence>
<dbReference type="HOGENOM" id="CLU_003705_2_0_1"/>
<dbReference type="InterPro" id="IPR042097">
    <property type="entry name" value="Aminopeptidase_N-like_N_sf"/>
</dbReference>
<feature type="binding site" evidence="8">
    <location>
        <position position="379"/>
    </location>
    <ligand>
        <name>Zn(2+)</name>
        <dbReference type="ChEBI" id="CHEBI:29105"/>
        <note>catalytic</note>
    </ligand>
</feature>
<keyword evidence="4 10" id="KW-0378">Hydrolase</keyword>
<keyword evidence="3 8" id="KW-0479">Metal-binding</keyword>
<sequence length="920" mass="104187">MEVMMVRESLLLLLCFLGATLADEAVPEPQQDPNPLFNNGVAPKSLEDGRLPTAIEPVHYDLEIRPDIYTSQLPFVHNGHVTILMHAVEATNQIILNYDSLTLVGGSMRLIGFNLTDPAPSIVGWGVLPDLDFLVITLSNNLVAGRAYAFSMSFFGDMNTAAGRYGLYWDTYEENGETRYVVGSQLQTIYARRVFPVFDEPSFKATFNVTIGRKSPYNAIGNGALLYSEEVEDGWIMDHFDTTPRMSCYLLAFVVVDYGYLETVTSTGTISRLWVRDDALEAAAYGNQIIGPITEWLETYTNYHNVMPIVNHVLLPSHGGAMENWGLIIYGESTVLWDENWYNSGTRRGTASIIAHELAHFWFGNLVTCDWWSNTWLNEGFASFFDSKALEALDWPPNEIVYQGDVRGMFVSDLSSSIQPVRPDVTTPWESMTAFTTSSYAKRYLQNFEFSNAETDDLWAMLTAQAAQEGITNPDGSPLDVKNKFDPWVLQSGYPLVQAIRNYDSGDLTIFQSHFNPNTEDWPPSDFGYSWNVPVSVLTENDNDPDAKLVAWMDRVPAIVIEDAMPSNASEWYLVNPGTRFFYRVQYDAQNMANINRQLVDDHEVFDVETRAALIEDIFTFARAEILTEVDAFETSQFLKAETEGIPWLIFDSYAQYVERLLRRFPETEALFSEYIEGLIRPVYELKEWDIDWREPTYQNELQQLAVRLACKLDNADCLETNADLFELWLQLPADENPVIVGHRPSFYCTAVRTGDEADWTAIYDRYKEDAGTSHLPFDSVEKSTLLESLACSADVQVLQKYLDDLFEEDFIEQADLTRAMQSLAGSVAGRDVVWDHLMQNWDTAGVVPSGVSRASILYTVLEGFASEVDSVAFAEFAARYPPEDSEEEEIMSRASDIVAENRKWVDRNLDELHDWLSSV</sequence>
<dbReference type="InterPro" id="IPR001930">
    <property type="entry name" value="Peptidase_M1"/>
</dbReference>
<dbReference type="InterPro" id="IPR027268">
    <property type="entry name" value="Peptidase_M4/M1_CTD_sf"/>
</dbReference>
<gene>
    <name evidence="15" type="ORF">CAPTEDRAFT_195045</name>
</gene>
<dbReference type="GO" id="GO:0016020">
    <property type="term" value="C:membrane"/>
    <property type="evidence" value="ECO:0007669"/>
    <property type="project" value="TreeGrafter"/>
</dbReference>
<dbReference type="Pfam" id="PF17900">
    <property type="entry name" value="Peptidase_M1_N"/>
    <property type="match status" value="1"/>
</dbReference>
<feature type="chain" id="PRO_5010979166" description="Aminopeptidase" evidence="11">
    <location>
        <begin position="23"/>
        <end position="920"/>
    </location>
</feature>
<dbReference type="Gene3D" id="2.60.40.1910">
    <property type="match status" value="1"/>
</dbReference>
<feature type="binding site" evidence="8">
    <location>
        <position position="356"/>
    </location>
    <ligand>
        <name>Zn(2+)</name>
        <dbReference type="ChEBI" id="CHEBI:29105"/>
        <note>catalytic</note>
    </ligand>
</feature>
<feature type="domain" description="Peptidase M1 membrane alanine aminopeptidase" evidence="12">
    <location>
        <begin position="293"/>
        <end position="442"/>
    </location>
</feature>
<dbReference type="EMBL" id="KB301107">
    <property type="protein sequence ID" value="ELU05917.1"/>
    <property type="molecule type" value="Genomic_DNA"/>
</dbReference>
<keyword evidence="6 10" id="KW-0482">Metalloprotease</keyword>
<evidence type="ECO:0000256" key="2">
    <source>
        <dbReference type="ARBA" id="ARBA00022670"/>
    </source>
</evidence>
<evidence type="ECO:0000259" key="13">
    <source>
        <dbReference type="Pfam" id="PF11838"/>
    </source>
</evidence>
<keyword evidence="10" id="KW-0031">Aminopeptidase</keyword>
<dbReference type="AlphaFoldDB" id="R7UPP0"/>
<dbReference type="PANTHER" id="PTHR11533:SF301">
    <property type="entry name" value="AMINOPEPTIDASE"/>
    <property type="match status" value="1"/>
</dbReference>
<reference evidence="15 17" key="2">
    <citation type="journal article" date="2013" name="Nature">
        <title>Insights into bilaterian evolution from three spiralian genomes.</title>
        <authorList>
            <person name="Simakov O."/>
            <person name="Marletaz F."/>
            <person name="Cho S.J."/>
            <person name="Edsinger-Gonzales E."/>
            <person name="Havlak P."/>
            <person name="Hellsten U."/>
            <person name="Kuo D.H."/>
            <person name="Larsson T."/>
            <person name="Lv J."/>
            <person name="Arendt D."/>
            <person name="Savage R."/>
            <person name="Osoegawa K."/>
            <person name="de Jong P."/>
            <person name="Grimwood J."/>
            <person name="Chapman J.A."/>
            <person name="Shapiro H."/>
            <person name="Aerts A."/>
            <person name="Otillar R.P."/>
            <person name="Terry A.Y."/>
            <person name="Boore J.L."/>
            <person name="Grigoriev I.V."/>
            <person name="Lindberg D.R."/>
            <person name="Seaver E.C."/>
            <person name="Weisblat D.A."/>
            <person name="Putnam N.H."/>
            <person name="Rokhsar D.S."/>
        </authorList>
    </citation>
    <scope>NUCLEOTIDE SEQUENCE</scope>
    <source>
        <strain evidence="15 17">I ESC-2004</strain>
    </source>
</reference>
<feature type="signal peptide" evidence="11">
    <location>
        <begin position="1"/>
        <end position="22"/>
    </location>
</feature>
<evidence type="ECO:0000259" key="14">
    <source>
        <dbReference type="Pfam" id="PF17900"/>
    </source>
</evidence>